<reference evidence="1" key="1">
    <citation type="submission" date="2020-05" db="EMBL/GenBank/DDBJ databases">
        <title>Mycena genomes resolve the evolution of fungal bioluminescence.</title>
        <authorList>
            <person name="Tsai I.J."/>
        </authorList>
    </citation>
    <scope>NUCLEOTIDE SEQUENCE</scope>
    <source>
        <strain evidence="1">160909Yilan</strain>
    </source>
</reference>
<evidence type="ECO:0000313" key="1">
    <source>
        <dbReference type="EMBL" id="KAF7366887.1"/>
    </source>
</evidence>
<dbReference type="Proteomes" id="UP000623467">
    <property type="component" value="Unassembled WGS sequence"/>
</dbReference>
<dbReference type="EMBL" id="JACAZH010000006">
    <property type="protein sequence ID" value="KAF7366887.1"/>
    <property type="molecule type" value="Genomic_DNA"/>
</dbReference>
<sequence>MLEEHLPRVIDIKEVIGDLKAIFEGAWEYSCAGSKTYSLVSPVFTETGDLIVQLGGFAESTTTTATTTISAASSPLKLPRPLYLAARIGGRLVPETPIESFSLNGHVTANGSAVPKANGFHPVDGIKSMTRTMSGSLTSVVGSVRSLVTPPVVTAVGEAFAVDESKVTVVTPPVVTAVGEAFAVDESKVTVVTPPVVTAVGEALVVDGSGAVLGESKIGEITESMAVVSEAVSAATKTYVATPTMELPKLDAPILKLPVAEEVTVTETSTGSEPPLAAAGF</sequence>
<accession>A0A8H6YX80</accession>
<organism evidence="1 2">
    <name type="scientific">Mycena sanguinolenta</name>
    <dbReference type="NCBI Taxonomy" id="230812"/>
    <lineage>
        <taxon>Eukaryota</taxon>
        <taxon>Fungi</taxon>
        <taxon>Dikarya</taxon>
        <taxon>Basidiomycota</taxon>
        <taxon>Agaricomycotina</taxon>
        <taxon>Agaricomycetes</taxon>
        <taxon>Agaricomycetidae</taxon>
        <taxon>Agaricales</taxon>
        <taxon>Marasmiineae</taxon>
        <taxon>Mycenaceae</taxon>
        <taxon>Mycena</taxon>
    </lineage>
</organism>
<name>A0A8H6YX80_9AGAR</name>
<protein>
    <submittedName>
        <fullName evidence="1">Uncharacterized protein</fullName>
    </submittedName>
</protein>
<comment type="caution">
    <text evidence="1">The sequence shown here is derived from an EMBL/GenBank/DDBJ whole genome shotgun (WGS) entry which is preliminary data.</text>
</comment>
<dbReference type="OrthoDB" id="10648123at2759"/>
<evidence type="ECO:0000313" key="2">
    <source>
        <dbReference type="Proteomes" id="UP000623467"/>
    </source>
</evidence>
<gene>
    <name evidence="1" type="ORF">MSAN_00947400</name>
</gene>
<keyword evidence="2" id="KW-1185">Reference proteome</keyword>
<proteinExistence type="predicted"/>
<dbReference type="AlphaFoldDB" id="A0A8H6YX80"/>